<evidence type="ECO:0000256" key="3">
    <source>
        <dbReference type="ARBA" id="ARBA00022448"/>
    </source>
</evidence>
<evidence type="ECO:0000256" key="11">
    <source>
        <dbReference type="PIRSR" id="PIRSR000019-1"/>
    </source>
</evidence>
<keyword evidence="7 10" id="KW-0496">Mitochondrion</keyword>
<evidence type="ECO:0000256" key="2">
    <source>
        <dbReference type="ARBA" id="ARBA00006498"/>
    </source>
</evidence>
<dbReference type="InterPro" id="IPR036811">
    <property type="entry name" value="Ubol_cytC_Rdtase_hinge_dom_sf"/>
</dbReference>
<dbReference type="GO" id="GO:0005743">
    <property type="term" value="C:mitochondrial inner membrane"/>
    <property type="evidence" value="ECO:0007669"/>
    <property type="project" value="UniProtKB-SubCell"/>
</dbReference>
<keyword evidence="9 11" id="KW-1015">Disulfide bond</keyword>
<dbReference type="PANTHER" id="PTHR15336:SF0">
    <property type="entry name" value="CYTOCHROME B-C1 COMPLEX SUBUNIT 6, MITOCHONDRIAL"/>
    <property type="match status" value="1"/>
</dbReference>
<dbReference type="SUPFAM" id="SSF81531">
    <property type="entry name" value="Non-heme 11 kDa protein of cytochrome bc1 complex (Ubiquinol-cytochrome c reductase)"/>
    <property type="match status" value="1"/>
</dbReference>
<sequence>MDEAELHDVKEDLEKKCAPQCAHLYIVYQDCAERIAGKEEAHCTGQYLDYEKCISHCVANHIFKSLK</sequence>
<evidence type="ECO:0000256" key="1">
    <source>
        <dbReference type="ARBA" id="ARBA00004137"/>
    </source>
</evidence>
<dbReference type="EMBL" id="JAGTXO010000009">
    <property type="protein sequence ID" value="KAG8466016.1"/>
    <property type="molecule type" value="Genomic_DNA"/>
</dbReference>
<protein>
    <recommendedName>
        <fullName evidence="10">Cytochrome b-c1 complex subunit 6</fullName>
    </recommendedName>
</protein>
<dbReference type="Proteomes" id="UP000751190">
    <property type="component" value="Unassembled WGS sequence"/>
</dbReference>
<keyword evidence="4 10" id="KW-0679">Respiratory chain</keyword>
<dbReference type="OMA" id="AKPEMKG"/>
<keyword evidence="14" id="KW-1185">Reference proteome</keyword>
<gene>
    <name evidence="13" type="ORF">KFE25_005586</name>
</gene>
<dbReference type="Pfam" id="PF02320">
    <property type="entry name" value="UCR_hinge"/>
    <property type="match status" value="1"/>
</dbReference>
<comment type="caution">
    <text evidence="13">The sequence shown here is derived from an EMBL/GenBank/DDBJ whole genome shotgun (WGS) entry which is preliminary data.</text>
</comment>
<dbReference type="GO" id="GO:0006122">
    <property type="term" value="P:mitochondrial electron transport, ubiquinol to cytochrome c"/>
    <property type="evidence" value="ECO:0007669"/>
    <property type="project" value="InterPro"/>
</dbReference>
<keyword evidence="3 10" id="KW-0813">Transport</keyword>
<evidence type="ECO:0000256" key="7">
    <source>
        <dbReference type="ARBA" id="ARBA00023128"/>
    </source>
</evidence>
<evidence type="ECO:0000256" key="6">
    <source>
        <dbReference type="ARBA" id="ARBA00022982"/>
    </source>
</evidence>
<feature type="disulfide bond" evidence="11">
    <location>
        <begin position="17"/>
        <end position="57"/>
    </location>
</feature>
<evidence type="ECO:0000256" key="10">
    <source>
        <dbReference type="PIRNR" id="PIRNR000019"/>
    </source>
</evidence>
<reference evidence="13" key="1">
    <citation type="submission" date="2021-05" db="EMBL/GenBank/DDBJ databases">
        <title>The genome of the haptophyte Pavlova lutheri (Diacronema luteri, Pavlovales) - a model for lipid biosynthesis in eukaryotic algae.</title>
        <authorList>
            <person name="Hulatt C.J."/>
            <person name="Posewitz M.C."/>
        </authorList>
    </citation>
    <scope>NUCLEOTIDE SEQUENCE</scope>
    <source>
        <strain evidence="13">NIVA-4/92</strain>
    </source>
</reference>
<evidence type="ECO:0000256" key="8">
    <source>
        <dbReference type="ARBA" id="ARBA00023136"/>
    </source>
</evidence>
<dbReference type="PANTHER" id="PTHR15336">
    <property type="entry name" value="UBIQUINOL-CYTOCHROME C REDUCTASE COMPLEX 7.8 KDA PROTEIN"/>
    <property type="match status" value="1"/>
</dbReference>
<comment type="similarity">
    <text evidence="2 10">Belongs to the UQCRH/QCR6 family.</text>
</comment>
<evidence type="ECO:0000313" key="14">
    <source>
        <dbReference type="Proteomes" id="UP000751190"/>
    </source>
</evidence>
<evidence type="ECO:0000259" key="12">
    <source>
        <dbReference type="Pfam" id="PF02320"/>
    </source>
</evidence>
<organism evidence="13 14">
    <name type="scientific">Diacronema lutheri</name>
    <name type="common">Unicellular marine alga</name>
    <name type="synonym">Monochrysis lutheri</name>
    <dbReference type="NCBI Taxonomy" id="2081491"/>
    <lineage>
        <taxon>Eukaryota</taxon>
        <taxon>Haptista</taxon>
        <taxon>Haptophyta</taxon>
        <taxon>Pavlovophyceae</taxon>
        <taxon>Pavlovales</taxon>
        <taxon>Pavlovaceae</taxon>
        <taxon>Diacronema</taxon>
    </lineage>
</organism>
<keyword evidence="5 10" id="KW-0999">Mitochondrion inner membrane</keyword>
<feature type="domain" description="Ubiquinol-cytochrome C reductase hinge" evidence="12">
    <location>
        <begin position="8"/>
        <end position="67"/>
    </location>
</feature>
<dbReference type="OrthoDB" id="405848at2759"/>
<dbReference type="InterPro" id="IPR003422">
    <property type="entry name" value="Cyt_b-c1_6"/>
</dbReference>
<dbReference type="FunFam" id="1.10.287.20:FF:000001">
    <property type="entry name" value="Cytochrome b-c1 complex subunit 6"/>
    <property type="match status" value="1"/>
</dbReference>
<keyword evidence="8 10" id="KW-0472">Membrane</keyword>
<proteinExistence type="inferred from homology"/>
<comment type="function">
    <text evidence="10">Component of the ubiquinol-cytochrome c oxidoreductase, a multisubunit transmembrane complex that is part of the mitochondrial electron transport chain which drives oxidative phosphorylation.</text>
</comment>
<evidence type="ECO:0000256" key="9">
    <source>
        <dbReference type="ARBA" id="ARBA00023157"/>
    </source>
</evidence>
<feature type="disulfide bond" evidence="11">
    <location>
        <begin position="31"/>
        <end position="43"/>
    </location>
</feature>
<dbReference type="AlphaFoldDB" id="A0A8J5XC64"/>
<accession>A0A8J5XC64</accession>
<evidence type="ECO:0000313" key="13">
    <source>
        <dbReference type="EMBL" id="KAG8466016.1"/>
    </source>
</evidence>
<keyword evidence="6 10" id="KW-0249">Electron transport</keyword>
<evidence type="ECO:0000256" key="5">
    <source>
        <dbReference type="ARBA" id="ARBA00022792"/>
    </source>
</evidence>
<evidence type="ECO:0000256" key="4">
    <source>
        <dbReference type="ARBA" id="ARBA00022660"/>
    </source>
</evidence>
<dbReference type="Gene3D" id="1.10.287.20">
    <property type="entry name" value="Ubiquinol-cytochrome C reductase hinge domain"/>
    <property type="match status" value="1"/>
</dbReference>
<comment type="subcellular location">
    <subcellularLocation>
        <location evidence="1">Mitochondrion inner membrane</location>
        <topology evidence="1">Peripheral membrane protein</topology>
        <orientation evidence="1">Intermembrane side</orientation>
    </subcellularLocation>
</comment>
<name>A0A8J5XC64_DIALT</name>
<dbReference type="InterPro" id="IPR023184">
    <property type="entry name" value="Ubol_cytC_Rdtase_hinge_dom"/>
</dbReference>
<dbReference type="PIRSF" id="PIRSF000019">
    <property type="entry name" value="Bc1_11K"/>
    <property type="match status" value="1"/>
</dbReference>